<dbReference type="InterPro" id="IPR007757">
    <property type="entry name" value="MT-A70-like"/>
</dbReference>
<dbReference type="PANTHER" id="PTHR12829:SF7">
    <property type="entry name" value="N6-ADENOSINE-METHYLTRANSFERASE CATALYTIC SUBUNIT"/>
    <property type="match status" value="1"/>
</dbReference>
<dbReference type="Proteomes" id="UP000766595">
    <property type="component" value="Unassembled WGS sequence"/>
</dbReference>
<accession>A0A947D8Y7</accession>
<evidence type="ECO:0000256" key="2">
    <source>
        <dbReference type="ARBA" id="ARBA00022679"/>
    </source>
</evidence>
<evidence type="ECO:0000256" key="1">
    <source>
        <dbReference type="ARBA" id="ARBA00022603"/>
    </source>
</evidence>
<sequence length="191" mass="21598">MTAWPWGPLRPFGYGAIVADPPWPTEVWGAETGHGRTPERHYPTLSIETIAALPVEILAAEDCALFLWFRAIQTEAAHVVARAWGFEPKTLGIWQKLTRSGRPAMGMGYIHRNSFEPYLIATRGRPRWSSRSTLDSFQAPRREHSRKPDEFYARLAKMLPGIPGCELFGVERHAGMDLWAPHPHRCSEAAR</sequence>
<comment type="caution">
    <text evidence="5">The sequence shown here is derived from an EMBL/GenBank/DDBJ whole genome shotgun (WGS) entry which is preliminary data.</text>
</comment>
<proteinExistence type="inferred from homology"/>
<keyword evidence="2" id="KW-0808">Transferase</keyword>
<dbReference type="GO" id="GO:0032259">
    <property type="term" value="P:methylation"/>
    <property type="evidence" value="ECO:0007669"/>
    <property type="project" value="UniProtKB-KW"/>
</dbReference>
<dbReference type="PROSITE" id="PS51143">
    <property type="entry name" value="MT_A70"/>
    <property type="match status" value="1"/>
</dbReference>
<gene>
    <name evidence="5" type="ORF">KL771_27985</name>
</gene>
<evidence type="ECO:0000256" key="3">
    <source>
        <dbReference type="ARBA" id="ARBA00022691"/>
    </source>
</evidence>
<organism evidence="5 6">
    <name type="scientific">Prosthecodimorpha staleyi</name>
    <dbReference type="NCBI Taxonomy" id="2840188"/>
    <lineage>
        <taxon>Bacteria</taxon>
        <taxon>Pseudomonadati</taxon>
        <taxon>Pseudomonadota</taxon>
        <taxon>Alphaproteobacteria</taxon>
        <taxon>Hyphomicrobiales</taxon>
        <taxon>Ancalomicrobiaceae</taxon>
        <taxon>Prosthecodimorpha</taxon>
    </lineage>
</organism>
<dbReference type="AlphaFoldDB" id="A0A947D8Y7"/>
<comment type="similarity">
    <text evidence="4">Belongs to the MT-A70-like family.</text>
</comment>
<keyword evidence="6" id="KW-1185">Reference proteome</keyword>
<evidence type="ECO:0000313" key="5">
    <source>
        <dbReference type="EMBL" id="MBT9293325.1"/>
    </source>
</evidence>
<reference evidence="5 6" key="1">
    <citation type="submission" date="2021-06" db="EMBL/GenBank/DDBJ databases">
        <authorList>
            <person name="Grouzdev D.S."/>
            <person name="Koziaeva V."/>
        </authorList>
    </citation>
    <scope>NUCLEOTIDE SEQUENCE [LARGE SCALE GENOMIC DNA]</scope>
    <source>
        <strain evidence="5 6">22</strain>
    </source>
</reference>
<evidence type="ECO:0000256" key="4">
    <source>
        <dbReference type="PROSITE-ProRule" id="PRU00489"/>
    </source>
</evidence>
<dbReference type="SUPFAM" id="SSF53335">
    <property type="entry name" value="S-adenosyl-L-methionine-dependent methyltransferases"/>
    <property type="match status" value="1"/>
</dbReference>
<dbReference type="Pfam" id="PF05063">
    <property type="entry name" value="MT-A70"/>
    <property type="match status" value="1"/>
</dbReference>
<keyword evidence="1" id="KW-0489">Methyltransferase</keyword>
<dbReference type="RefSeq" id="WP_261971813.1">
    <property type="nucleotide sequence ID" value="NZ_JAHHZF010000031.1"/>
</dbReference>
<dbReference type="InterPro" id="IPR029063">
    <property type="entry name" value="SAM-dependent_MTases_sf"/>
</dbReference>
<dbReference type="GO" id="GO:0008168">
    <property type="term" value="F:methyltransferase activity"/>
    <property type="evidence" value="ECO:0007669"/>
    <property type="project" value="UniProtKB-KW"/>
</dbReference>
<dbReference type="PANTHER" id="PTHR12829">
    <property type="entry name" value="N6-ADENOSINE-METHYLTRANSFERASE"/>
    <property type="match status" value="1"/>
</dbReference>
<evidence type="ECO:0000313" key="6">
    <source>
        <dbReference type="Proteomes" id="UP000766595"/>
    </source>
</evidence>
<keyword evidence="3" id="KW-0949">S-adenosyl-L-methionine</keyword>
<dbReference type="EMBL" id="JAHHZF010000031">
    <property type="protein sequence ID" value="MBT9293325.1"/>
    <property type="molecule type" value="Genomic_DNA"/>
</dbReference>
<name>A0A947D8Y7_9HYPH</name>
<protein>
    <submittedName>
        <fullName evidence="5">Uncharacterized protein</fullName>
    </submittedName>
</protein>